<name>A0ABT9AXJ5_9ACTN</name>
<sequence length="231" mass="23672">MHTPKLTDVTAPALEKVGPVLDRVTDHVPHHRPQGLADHLPQGLPHGLVDHLPDAVRDHLPGAGRCSRVGRARRFAADHRRGVTTLGLLALVGAVVGWFVARRSAEAPWAPSHSSAPDATSPTSGYAKREEAATGAAGSAGGAADRGADDGFGGAAVGGTAQTSEGPYGAGSAAPLEDGTSPGAAYTIKGDSTAKVFHTRDSSAYDETRADVWFADADAARAAGFEAWTDE</sequence>
<keyword evidence="4" id="KW-1185">Reference proteome</keyword>
<keyword evidence="2" id="KW-0472">Membrane</keyword>
<feature type="region of interest" description="Disordered" evidence="1">
    <location>
        <begin position="107"/>
        <end position="177"/>
    </location>
</feature>
<feature type="transmembrane region" description="Helical" evidence="2">
    <location>
        <begin position="83"/>
        <end position="101"/>
    </location>
</feature>
<proteinExistence type="predicted"/>
<evidence type="ECO:0000256" key="2">
    <source>
        <dbReference type="SAM" id="Phobius"/>
    </source>
</evidence>
<dbReference type="Proteomes" id="UP001233314">
    <property type="component" value="Unassembled WGS sequence"/>
</dbReference>
<feature type="compositionally biased region" description="Low complexity" evidence="1">
    <location>
        <begin position="133"/>
        <end position="145"/>
    </location>
</feature>
<dbReference type="EMBL" id="JAUQTA010000001">
    <property type="protein sequence ID" value="MDO7866993.1"/>
    <property type="molecule type" value="Genomic_DNA"/>
</dbReference>
<evidence type="ECO:0000313" key="4">
    <source>
        <dbReference type="Proteomes" id="UP001233314"/>
    </source>
</evidence>
<keyword evidence="2" id="KW-0812">Transmembrane</keyword>
<keyword evidence="2" id="KW-1133">Transmembrane helix</keyword>
<organism evidence="3 4">
    <name type="scientific">Nocardioides jiangxiensis</name>
    <dbReference type="NCBI Taxonomy" id="3064524"/>
    <lineage>
        <taxon>Bacteria</taxon>
        <taxon>Bacillati</taxon>
        <taxon>Actinomycetota</taxon>
        <taxon>Actinomycetes</taxon>
        <taxon>Propionibacteriales</taxon>
        <taxon>Nocardioidaceae</taxon>
        <taxon>Nocardioides</taxon>
    </lineage>
</organism>
<feature type="compositionally biased region" description="Polar residues" evidence="1">
    <location>
        <begin position="112"/>
        <end position="124"/>
    </location>
</feature>
<gene>
    <name evidence="3" type="ORF">Q5722_01300</name>
</gene>
<protein>
    <submittedName>
        <fullName evidence="3">Uncharacterized protein</fullName>
    </submittedName>
</protein>
<dbReference type="RefSeq" id="WP_305026400.1">
    <property type="nucleotide sequence ID" value="NZ_JAUQTA010000001.1"/>
</dbReference>
<reference evidence="3 4" key="1">
    <citation type="submission" date="2023-07" db="EMBL/GenBank/DDBJ databases">
        <title>Nocardioides sp. nov WY-20 isolated from soil.</title>
        <authorList>
            <person name="Liu B."/>
            <person name="Wan Y."/>
        </authorList>
    </citation>
    <scope>NUCLEOTIDE SEQUENCE [LARGE SCALE GENOMIC DNA]</scope>
    <source>
        <strain evidence="3 4">WY-20</strain>
    </source>
</reference>
<evidence type="ECO:0000256" key="1">
    <source>
        <dbReference type="SAM" id="MobiDB-lite"/>
    </source>
</evidence>
<comment type="caution">
    <text evidence="3">The sequence shown here is derived from an EMBL/GenBank/DDBJ whole genome shotgun (WGS) entry which is preliminary data.</text>
</comment>
<evidence type="ECO:0000313" key="3">
    <source>
        <dbReference type="EMBL" id="MDO7866993.1"/>
    </source>
</evidence>
<accession>A0ABT9AXJ5</accession>